<proteinExistence type="predicted"/>
<comment type="caution">
    <text evidence="3">The sequence shown here is derived from an EMBL/GenBank/DDBJ whole genome shotgun (WGS) entry which is preliminary data.</text>
</comment>
<organism evidence="3 4">
    <name type="scientific">Actinacidiphila acididurans</name>
    <dbReference type="NCBI Taxonomy" id="2784346"/>
    <lineage>
        <taxon>Bacteria</taxon>
        <taxon>Bacillati</taxon>
        <taxon>Actinomycetota</taxon>
        <taxon>Actinomycetes</taxon>
        <taxon>Kitasatosporales</taxon>
        <taxon>Streptomycetaceae</taxon>
        <taxon>Actinacidiphila</taxon>
    </lineage>
</organism>
<dbReference type="PANTHER" id="PTHR43364">
    <property type="entry name" value="NADH-SPECIFIC METHYLGLYOXAL REDUCTASE-RELATED"/>
    <property type="match status" value="1"/>
</dbReference>
<evidence type="ECO:0000313" key="4">
    <source>
        <dbReference type="Proteomes" id="UP000749040"/>
    </source>
</evidence>
<dbReference type="InterPro" id="IPR023210">
    <property type="entry name" value="NADP_OxRdtase_dom"/>
</dbReference>
<sequence length="353" mass="37810">MNLTDFRTFGRTGLRVSPITLGTMNFGDTSWGTSSETAEAIIDCYLEAGGNALDTANGYTGGRSEETIGGYLARRPGLRDRIVLATKFAGNMFPGDPNGGGAGRKAIVQQLNASLGRLGTEYVDLYWLHNWDRHTPVEETLGTLEDLVRAGKIRYIGLSDTPAWAVSRMATIAELRGWSAIAGIQVEYSLLQRTVEGELFGAAHALGLGVTPWSPLAGGVLSGKYTRENQTPADSGRATLGPSNHLSERTFGLLDELAAIAERLGASIAALALAWVRQQQPVTTTIIGARTIEQLESNLGSLTVEIPDDDLAALDELTKPELPFPFAFLDATALSWQQGGTTINGVTSRPYNR</sequence>
<dbReference type="Gene3D" id="3.20.20.100">
    <property type="entry name" value="NADP-dependent oxidoreductase domain"/>
    <property type="match status" value="1"/>
</dbReference>
<dbReference type="SUPFAM" id="SSF51430">
    <property type="entry name" value="NAD(P)-linked oxidoreductase"/>
    <property type="match status" value="1"/>
</dbReference>
<feature type="domain" description="NADP-dependent oxidoreductase" evidence="2">
    <location>
        <begin position="18"/>
        <end position="317"/>
    </location>
</feature>
<reference evidence="3 4" key="1">
    <citation type="submission" date="2021-01" db="EMBL/GenBank/DDBJ databases">
        <title>Streptomyces acididurans sp. nov., isolated from a peat swamp forest soil.</title>
        <authorList>
            <person name="Chantavorakit T."/>
            <person name="Duangmal K."/>
        </authorList>
    </citation>
    <scope>NUCLEOTIDE SEQUENCE [LARGE SCALE GENOMIC DNA]</scope>
    <source>
        <strain evidence="3 4">KK5PA1</strain>
    </source>
</reference>
<dbReference type="RefSeq" id="WP_205358015.1">
    <property type="nucleotide sequence ID" value="NZ_JADKYB010000008.1"/>
</dbReference>
<dbReference type="Proteomes" id="UP000749040">
    <property type="component" value="Unassembled WGS sequence"/>
</dbReference>
<dbReference type="Pfam" id="PF00248">
    <property type="entry name" value="Aldo_ket_red"/>
    <property type="match status" value="1"/>
</dbReference>
<evidence type="ECO:0000256" key="1">
    <source>
        <dbReference type="ARBA" id="ARBA00023002"/>
    </source>
</evidence>
<keyword evidence="1" id="KW-0560">Oxidoreductase</keyword>
<protein>
    <submittedName>
        <fullName evidence="3">Aldo/keto reductase</fullName>
    </submittedName>
</protein>
<dbReference type="InterPro" id="IPR050523">
    <property type="entry name" value="AKR_Detox_Biosynth"/>
</dbReference>
<dbReference type="InterPro" id="IPR036812">
    <property type="entry name" value="NAD(P)_OxRdtase_dom_sf"/>
</dbReference>
<keyword evidence="4" id="KW-1185">Reference proteome</keyword>
<accession>A0ABS2TS52</accession>
<dbReference type="CDD" id="cd19080">
    <property type="entry name" value="AKR_AKR9A_9B"/>
    <property type="match status" value="1"/>
</dbReference>
<evidence type="ECO:0000259" key="2">
    <source>
        <dbReference type="Pfam" id="PF00248"/>
    </source>
</evidence>
<name>A0ABS2TS52_9ACTN</name>
<dbReference type="PANTHER" id="PTHR43364:SF4">
    <property type="entry name" value="NAD(P)-LINKED OXIDOREDUCTASE SUPERFAMILY PROTEIN"/>
    <property type="match status" value="1"/>
</dbReference>
<evidence type="ECO:0000313" key="3">
    <source>
        <dbReference type="EMBL" id="MBM9506149.1"/>
    </source>
</evidence>
<gene>
    <name evidence="3" type="ORF">ITX44_16635</name>
</gene>
<dbReference type="EMBL" id="JADKYB010000008">
    <property type="protein sequence ID" value="MBM9506149.1"/>
    <property type="molecule type" value="Genomic_DNA"/>
</dbReference>